<feature type="coiled-coil region" evidence="8">
    <location>
        <begin position="366"/>
        <end position="430"/>
    </location>
</feature>
<dbReference type="PROSITE" id="PS50109">
    <property type="entry name" value="HIS_KIN"/>
    <property type="match status" value="1"/>
</dbReference>
<dbReference type="InterPro" id="IPR005467">
    <property type="entry name" value="His_kinase_dom"/>
</dbReference>
<dbReference type="InterPro" id="IPR003661">
    <property type="entry name" value="HisK_dim/P_dom"/>
</dbReference>
<dbReference type="SUPFAM" id="SSF55874">
    <property type="entry name" value="ATPase domain of HSP90 chaperone/DNA topoisomerase II/histidine kinase"/>
    <property type="match status" value="1"/>
</dbReference>
<evidence type="ECO:0000256" key="2">
    <source>
        <dbReference type="ARBA" id="ARBA00004651"/>
    </source>
</evidence>
<dbReference type="PANTHER" id="PTHR43065:SF47">
    <property type="match status" value="1"/>
</dbReference>
<dbReference type="InterPro" id="IPR036890">
    <property type="entry name" value="HATPase_C_sf"/>
</dbReference>
<evidence type="ECO:0000256" key="6">
    <source>
        <dbReference type="ARBA" id="ARBA00022692"/>
    </source>
</evidence>
<accession>A0A1S7LFS3</accession>
<dbReference type="GO" id="GO:0005886">
    <property type="term" value="C:plasma membrane"/>
    <property type="evidence" value="ECO:0007669"/>
    <property type="project" value="UniProtKB-SubCell"/>
</dbReference>
<dbReference type="Gene3D" id="1.10.287.130">
    <property type="match status" value="1"/>
</dbReference>
<dbReference type="PANTHER" id="PTHR43065">
    <property type="entry name" value="SENSOR HISTIDINE KINASE"/>
    <property type="match status" value="1"/>
</dbReference>
<dbReference type="CDD" id="cd00075">
    <property type="entry name" value="HATPase"/>
    <property type="match status" value="1"/>
</dbReference>
<comment type="catalytic activity">
    <reaction evidence="1">
        <text>ATP + protein L-histidine = ADP + protein N-phospho-L-histidine.</text>
        <dbReference type="EC" id="2.7.13.3"/>
    </reaction>
</comment>
<dbReference type="InterPro" id="IPR004358">
    <property type="entry name" value="Sig_transdc_His_kin-like_C"/>
</dbReference>
<dbReference type="Gene3D" id="3.30.565.10">
    <property type="entry name" value="Histidine kinase-like ATPase, C-terminal domain"/>
    <property type="match status" value="1"/>
</dbReference>
<evidence type="ECO:0000313" key="11">
    <source>
        <dbReference type="EMBL" id="CRH05800.1"/>
    </source>
</evidence>
<evidence type="ECO:0000256" key="1">
    <source>
        <dbReference type="ARBA" id="ARBA00000085"/>
    </source>
</evidence>
<dbReference type="SUPFAM" id="SSF47384">
    <property type="entry name" value="Homodimeric domain of signal transducing histidine kinase"/>
    <property type="match status" value="1"/>
</dbReference>
<evidence type="ECO:0000256" key="4">
    <source>
        <dbReference type="ARBA" id="ARBA00022475"/>
    </source>
</evidence>
<keyword evidence="6 9" id="KW-0812">Transmembrane</keyword>
<keyword evidence="9" id="KW-0472">Membrane</keyword>
<evidence type="ECO:0000256" key="5">
    <source>
        <dbReference type="ARBA" id="ARBA00022553"/>
    </source>
</evidence>
<evidence type="ECO:0000259" key="10">
    <source>
        <dbReference type="PROSITE" id="PS50109"/>
    </source>
</evidence>
<keyword evidence="8" id="KW-0175">Coiled coil</keyword>
<evidence type="ECO:0000256" key="9">
    <source>
        <dbReference type="SAM" id="Phobius"/>
    </source>
</evidence>
<dbReference type="InterPro" id="IPR003594">
    <property type="entry name" value="HATPase_dom"/>
</dbReference>
<name>A0A1S7LFS3_MAGMO</name>
<dbReference type="InterPro" id="IPR029151">
    <property type="entry name" value="Sensor-like_sf"/>
</dbReference>
<evidence type="ECO:0000256" key="8">
    <source>
        <dbReference type="SAM" id="Coils"/>
    </source>
</evidence>
<proteinExistence type="predicted"/>
<dbReference type="InterPro" id="IPR036097">
    <property type="entry name" value="HisK_dim/P_sf"/>
</dbReference>
<sequence>MIGKRAFILTFAKYFLPILLVVSLLSYFFYRMDKSGRLMMIQSHSLKNVQTFNKLIATDLNNGLADLHFLAHIRVLQEYLDEPSASNRSRLAALFQSFASAKQVYDQIRYLDLSGQEQVRINYAQSHAHVVTREKLQNKQGRYYVTEIQALKPGEHYLSALDLNMEQGEIERPFKPMLRFGTLVQDANGATRGMILLNYRAERLLGHIKGQGRATLGSVMMLNQAGYWLVGRANGEAWGFMLPDRADKRFQNSFPIAWDRIKPGKSGQIHTKEGLFTFDTLYPLSLVNGDHNPQQPAQVTPQTMGSTTTDPSYQWKIVSHVPQHKLESVMADLQQAIVTLYGIVMFVIALVIIMTVRAQMRDRRSVHAMTQQRRELDKTREELIQTEKMASLGRLVAGFAHEINTPIGVAVGATSQLEELAQSIEQLLQQDEVDEEILLNHLTTIREASALSFSNINRAAHMIRSFKRSSADQASLSTRRFNVSQSIHDVVTSLHNSLKQSPIKIDIECNKELTFYSVPGVLEQVLTNLLGNSQLHAYDEGNLSGRIRILVELTPQQHLHLLYSDDGRGMDEQTLREIFTPFYTTKPNAGGTGLGLYICQNLIEDKLGGEIHCTSEPGEGTQFSFTIPPSDTHRE</sequence>
<dbReference type="InterPro" id="IPR048760">
    <property type="entry name" value="VP0354-like_sensor_dom"/>
</dbReference>
<dbReference type="Pfam" id="PF21623">
    <property type="entry name" value="HK_sensor_dom_bact"/>
    <property type="match status" value="1"/>
</dbReference>
<dbReference type="EC" id="2.7.13.3" evidence="3"/>
<comment type="subcellular location">
    <subcellularLocation>
        <location evidence="2">Cell membrane</location>
        <topology evidence="2">Multi-pass membrane protein</topology>
    </subcellularLocation>
</comment>
<feature type="domain" description="Histidine kinase" evidence="10">
    <location>
        <begin position="398"/>
        <end position="631"/>
    </location>
</feature>
<reference evidence="11" key="1">
    <citation type="submission" date="2015-04" db="EMBL/GenBank/DDBJ databases">
        <authorList>
            <person name="Syromyatnikov M.Y."/>
            <person name="Popov V.N."/>
        </authorList>
    </citation>
    <scope>NUCLEOTIDE SEQUENCE</scope>
    <source>
        <strain evidence="11">MO-1</strain>
    </source>
</reference>
<dbReference type="GO" id="GO:0000155">
    <property type="term" value="F:phosphorelay sensor kinase activity"/>
    <property type="evidence" value="ECO:0007669"/>
    <property type="project" value="InterPro"/>
</dbReference>
<evidence type="ECO:0000256" key="3">
    <source>
        <dbReference type="ARBA" id="ARBA00012438"/>
    </source>
</evidence>
<dbReference type="Pfam" id="PF02518">
    <property type="entry name" value="HATPase_c"/>
    <property type="match status" value="1"/>
</dbReference>
<dbReference type="SUPFAM" id="SSF103190">
    <property type="entry name" value="Sensory domain-like"/>
    <property type="match status" value="2"/>
</dbReference>
<organism evidence="11">
    <name type="scientific">Magnetococcus massalia (strain MO-1)</name>
    <dbReference type="NCBI Taxonomy" id="451514"/>
    <lineage>
        <taxon>Bacteria</taxon>
        <taxon>Pseudomonadati</taxon>
        <taxon>Pseudomonadota</taxon>
        <taxon>Magnetococcia</taxon>
        <taxon>Magnetococcales</taxon>
        <taxon>Magnetococcaceae</taxon>
        <taxon>Magnetococcus</taxon>
    </lineage>
</organism>
<gene>
    <name evidence="11" type="ORF">MAGMO_1616</name>
</gene>
<feature type="transmembrane region" description="Helical" evidence="9">
    <location>
        <begin position="6"/>
        <end position="30"/>
    </location>
</feature>
<dbReference type="PRINTS" id="PR00344">
    <property type="entry name" value="BCTRLSENSOR"/>
</dbReference>
<keyword evidence="5" id="KW-0597">Phosphoprotein</keyword>
<dbReference type="AlphaFoldDB" id="A0A1S7LFS3"/>
<dbReference type="CDD" id="cd00082">
    <property type="entry name" value="HisKA"/>
    <property type="match status" value="1"/>
</dbReference>
<keyword evidence="7 9" id="KW-1133">Transmembrane helix</keyword>
<protein>
    <recommendedName>
        <fullName evidence="3">histidine kinase</fullName>
        <ecNumber evidence="3">2.7.13.3</ecNumber>
    </recommendedName>
</protein>
<dbReference type="SMART" id="SM00387">
    <property type="entry name" value="HATPase_c"/>
    <property type="match status" value="1"/>
</dbReference>
<keyword evidence="4" id="KW-1003">Cell membrane</keyword>
<dbReference type="EMBL" id="LO017727">
    <property type="protein sequence ID" value="CRH05800.1"/>
    <property type="molecule type" value="Genomic_DNA"/>
</dbReference>
<keyword evidence="11" id="KW-0418">Kinase</keyword>
<evidence type="ECO:0000256" key="7">
    <source>
        <dbReference type="ARBA" id="ARBA00022989"/>
    </source>
</evidence>
<feature type="transmembrane region" description="Helical" evidence="9">
    <location>
        <begin position="336"/>
        <end position="356"/>
    </location>
</feature>
<dbReference type="Gene3D" id="3.30.450.20">
    <property type="entry name" value="PAS domain"/>
    <property type="match status" value="2"/>
</dbReference>
<keyword evidence="11" id="KW-0808">Transferase</keyword>